<dbReference type="PROSITE" id="PS51746">
    <property type="entry name" value="PPM_2"/>
    <property type="match status" value="1"/>
</dbReference>
<dbReference type="Gene3D" id="3.40.50.1580">
    <property type="entry name" value="Nucleoside phosphorylase domain"/>
    <property type="match status" value="1"/>
</dbReference>
<dbReference type="InterPro" id="IPR036457">
    <property type="entry name" value="PPM-type-like_dom_sf"/>
</dbReference>
<evidence type="ECO:0000313" key="7">
    <source>
        <dbReference type="EMBL" id="KAL2848297.1"/>
    </source>
</evidence>
<accession>A0ABR4K8F2</accession>
<dbReference type="Proteomes" id="UP001610444">
    <property type="component" value="Unassembled WGS sequence"/>
</dbReference>
<dbReference type="Pfam" id="PF00481">
    <property type="entry name" value="PP2C"/>
    <property type="match status" value="1"/>
</dbReference>
<evidence type="ECO:0000256" key="1">
    <source>
        <dbReference type="ARBA" id="ARBA00022723"/>
    </source>
</evidence>
<feature type="compositionally biased region" description="Polar residues" evidence="5">
    <location>
        <begin position="15"/>
        <end position="26"/>
    </location>
</feature>
<dbReference type="InterPro" id="IPR015655">
    <property type="entry name" value="PP2C"/>
</dbReference>
<dbReference type="EMBL" id="JBFXLR010000026">
    <property type="protein sequence ID" value="KAL2848297.1"/>
    <property type="molecule type" value="Genomic_DNA"/>
</dbReference>
<dbReference type="RefSeq" id="XP_070898205.1">
    <property type="nucleotide sequence ID" value="XM_071045888.1"/>
</dbReference>
<evidence type="ECO:0000256" key="4">
    <source>
        <dbReference type="RuleBase" id="RU003465"/>
    </source>
</evidence>
<dbReference type="Gene3D" id="3.60.40.10">
    <property type="entry name" value="PPM-type phosphatase domain"/>
    <property type="match status" value="1"/>
</dbReference>
<keyword evidence="3 4" id="KW-0904">Protein phosphatase</keyword>
<proteinExistence type="inferred from homology"/>
<comment type="similarity">
    <text evidence="4">Belongs to the PP2C family.</text>
</comment>
<organism evidence="7 8">
    <name type="scientific">Aspergillus pseudodeflectus</name>
    <dbReference type="NCBI Taxonomy" id="176178"/>
    <lineage>
        <taxon>Eukaryota</taxon>
        <taxon>Fungi</taxon>
        <taxon>Dikarya</taxon>
        <taxon>Ascomycota</taxon>
        <taxon>Pezizomycotina</taxon>
        <taxon>Eurotiomycetes</taxon>
        <taxon>Eurotiomycetidae</taxon>
        <taxon>Eurotiales</taxon>
        <taxon>Aspergillaceae</taxon>
        <taxon>Aspergillus</taxon>
        <taxon>Aspergillus subgen. Nidulantes</taxon>
    </lineage>
</organism>
<dbReference type="InterPro" id="IPR035994">
    <property type="entry name" value="Nucleoside_phosphorylase_sf"/>
</dbReference>
<dbReference type="SUPFAM" id="SSF81606">
    <property type="entry name" value="PP2C-like"/>
    <property type="match status" value="1"/>
</dbReference>
<dbReference type="InterPro" id="IPR001932">
    <property type="entry name" value="PPM-type_phosphatase-like_dom"/>
</dbReference>
<dbReference type="PANTHER" id="PTHR47992">
    <property type="entry name" value="PROTEIN PHOSPHATASE"/>
    <property type="match status" value="1"/>
</dbReference>
<dbReference type="SMART" id="SM00332">
    <property type="entry name" value="PP2Cc"/>
    <property type="match status" value="1"/>
</dbReference>
<evidence type="ECO:0000256" key="5">
    <source>
        <dbReference type="SAM" id="MobiDB-lite"/>
    </source>
</evidence>
<evidence type="ECO:0000256" key="2">
    <source>
        <dbReference type="ARBA" id="ARBA00022801"/>
    </source>
</evidence>
<name>A0ABR4K8F2_9EURO</name>
<feature type="domain" description="PPM-type phosphatase" evidence="6">
    <location>
        <begin position="13"/>
        <end position="311"/>
    </location>
</feature>
<feature type="region of interest" description="Disordered" evidence="5">
    <location>
        <begin position="320"/>
        <end position="340"/>
    </location>
</feature>
<evidence type="ECO:0000313" key="8">
    <source>
        <dbReference type="Proteomes" id="UP001610444"/>
    </source>
</evidence>
<dbReference type="GeneID" id="98161052"/>
<keyword evidence="2 4" id="KW-0378">Hydrolase</keyword>
<feature type="region of interest" description="Disordered" evidence="5">
    <location>
        <begin position="1"/>
        <end position="26"/>
    </location>
</feature>
<gene>
    <name evidence="7" type="ORF">BJX68DRAFT_267739</name>
</gene>
<sequence length="487" mass="52325">MGGTPKHPVALGQVGSASAQGSRPSQQDRYIALTPEQLPSHVGKDMALFAVFDGHGSEIVAEHASKHIPPSLLDAPAFREGDYERAMQSAIDQEDKVLLEEFRRGEARFATVGSTVTIVLVDLVKGEVVVGNLGDSHAILAEMQGGSGELGSVTRLTESHKPESPDEKKRIEDAGGTVHEQKNVARIGALNMSRAIGDLEYKNPLNKMESGSLTEEQQIAVYGQDKPAQERDSFLSIEMSFKRVELEKEKQYVLALTSDGVTNYTEDKAIMGTVSQQLKAGFKAEEIAKHLVDEAASRPCSDNATCILVLLNGSLIQQTGRGESGTAGTADGNGDGGAFNHQAPAQAEWPVYHLYGKVATEKFLRTLTRGHATTASSPRRTCAECDDTSKAIARPARTKIDPKIRFNTVAACRRVVEYALHCDDIKKHTGALAVQVGAEYLLQLRPLVVVGAATYGDSHSDEKWKKFAAGNAAACAKDLVGRLPAPQ</sequence>
<evidence type="ECO:0000259" key="6">
    <source>
        <dbReference type="PROSITE" id="PS51746"/>
    </source>
</evidence>
<keyword evidence="8" id="KW-1185">Reference proteome</keyword>
<dbReference type="PROSITE" id="PS01032">
    <property type="entry name" value="PPM_1"/>
    <property type="match status" value="1"/>
</dbReference>
<protein>
    <submittedName>
        <fullName evidence="7">Phosphatase 2C-like domain-containing protein</fullName>
    </submittedName>
</protein>
<dbReference type="InterPro" id="IPR000222">
    <property type="entry name" value="PP2C_BS"/>
</dbReference>
<dbReference type="CDD" id="cd00143">
    <property type="entry name" value="PP2Cc"/>
    <property type="match status" value="1"/>
</dbReference>
<comment type="caution">
    <text evidence="7">The sequence shown here is derived from an EMBL/GenBank/DDBJ whole genome shotgun (WGS) entry which is preliminary data.</text>
</comment>
<reference evidence="7 8" key="1">
    <citation type="submission" date="2024-07" db="EMBL/GenBank/DDBJ databases">
        <title>Section-level genome sequencing and comparative genomics of Aspergillus sections Usti and Cavernicolus.</title>
        <authorList>
            <consortium name="Lawrence Berkeley National Laboratory"/>
            <person name="Nybo J.L."/>
            <person name="Vesth T.C."/>
            <person name="Theobald S."/>
            <person name="Frisvad J.C."/>
            <person name="Larsen T.O."/>
            <person name="Kjaerboelling I."/>
            <person name="Rothschild-Mancinelli K."/>
            <person name="Lyhne E.K."/>
            <person name="Kogle M.E."/>
            <person name="Barry K."/>
            <person name="Clum A."/>
            <person name="Na H."/>
            <person name="Ledsgaard L."/>
            <person name="Lin J."/>
            <person name="Lipzen A."/>
            <person name="Kuo A."/>
            <person name="Riley R."/>
            <person name="Mondo S."/>
            <person name="LaButti K."/>
            <person name="Haridas S."/>
            <person name="Pangalinan J."/>
            <person name="Salamov A.A."/>
            <person name="Simmons B.A."/>
            <person name="Magnuson J.K."/>
            <person name="Chen J."/>
            <person name="Drula E."/>
            <person name="Henrissat B."/>
            <person name="Wiebenga A."/>
            <person name="Lubbers R.J."/>
            <person name="Gomes A.C."/>
            <person name="Macurrencykelacurrency M.R."/>
            <person name="Stajich J."/>
            <person name="Grigoriev I.V."/>
            <person name="Mortensen U.H."/>
            <person name="De vries R.P."/>
            <person name="Baker S.E."/>
            <person name="Andersen M.R."/>
        </authorList>
    </citation>
    <scope>NUCLEOTIDE SEQUENCE [LARGE SCALE GENOMIC DNA]</scope>
    <source>
        <strain evidence="7 8">CBS 756.74</strain>
    </source>
</reference>
<evidence type="ECO:0000256" key="3">
    <source>
        <dbReference type="ARBA" id="ARBA00022912"/>
    </source>
</evidence>
<keyword evidence="1" id="KW-0479">Metal-binding</keyword>